<dbReference type="GO" id="GO:0033290">
    <property type="term" value="C:eukaryotic 48S preinitiation complex"/>
    <property type="evidence" value="ECO:0007669"/>
    <property type="project" value="UniProtKB-UniRule"/>
</dbReference>
<evidence type="ECO:0000256" key="3">
    <source>
        <dbReference type="ARBA" id="ARBA00022917"/>
    </source>
</evidence>
<organism evidence="8 9">
    <name type="scientific">Agrocybe chaxingu</name>
    <dbReference type="NCBI Taxonomy" id="84603"/>
    <lineage>
        <taxon>Eukaryota</taxon>
        <taxon>Fungi</taxon>
        <taxon>Dikarya</taxon>
        <taxon>Basidiomycota</taxon>
        <taxon>Agaricomycotina</taxon>
        <taxon>Agaricomycetes</taxon>
        <taxon>Agaricomycetidae</taxon>
        <taxon>Agaricales</taxon>
        <taxon>Agaricineae</taxon>
        <taxon>Strophariaceae</taxon>
        <taxon>Agrocybe</taxon>
    </lineage>
</organism>
<evidence type="ECO:0000256" key="2">
    <source>
        <dbReference type="ARBA" id="ARBA00022540"/>
    </source>
</evidence>
<feature type="domain" description="MPN" evidence="7">
    <location>
        <begin position="50"/>
        <end position="186"/>
    </location>
</feature>
<proteinExistence type="inferred from homology"/>
<evidence type="ECO:0000256" key="1">
    <source>
        <dbReference type="ARBA" id="ARBA00022490"/>
    </source>
</evidence>
<reference evidence="8" key="1">
    <citation type="submission" date="2022-07" db="EMBL/GenBank/DDBJ databases">
        <title>Genome Sequence of Agrocybe chaxingu.</title>
        <authorList>
            <person name="Buettner E."/>
        </authorList>
    </citation>
    <scope>NUCLEOTIDE SEQUENCE</scope>
    <source>
        <strain evidence="8">MP-N11</strain>
    </source>
</reference>
<comment type="caution">
    <text evidence="8">The sequence shown here is derived from an EMBL/GenBank/DDBJ whole genome shotgun (WGS) entry which is preliminary data.</text>
</comment>
<evidence type="ECO:0000313" key="8">
    <source>
        <dbReference type="EMBL" id="KAJ3503159.1"/>
    </source>
</evidence>
<dbReference type="InterPro" id="IPR045810">
    <property type="entry name" value="eIF3h_C"/>
</dbReference>
<dbReference type="GO" id="GO:0008237">
    <property type="term" value="F:metallopeptidase activity"/>
    <property type="evidence" value="ECO:0007669"/>
    <property type="project" value="InterPro"/>
</dbReference>
<dbReference type="Pfam" id="PF19445">
    <property type="entry name" value="eIF3h_C"/>
    <property type="match status" value="1"/>
</dbReference>
<keyword evidence="9" id="KW-1185">Reference proteome</keyword>
<dbReference type="GO" id="GO:0001732">
    <property type="term" value="P:formation of cytoplasmic translation initiation complex"/>
    <property type="evidence" value="ECO:0007669"/>
    <property type="project" value="UniProtKB-UniRule"/>
</dbReference>
<keyword evidence="1 4" id="KW-0963">Cytoplasm</keyword>
<dbReference type="Gene3D" id="3.40.140.10">
    <property type="entry name" value="Cytidine Deaminase, domain 2"/>
    <property type="match status" value="1"/>
</dbReference>
<dbReference type="InterPro" id="IPR050242">
    <property type="entry name" value="JAMM_MPN+_peptidase_M67A"/>
</dbReference>
<evidence type="ECO:0000259" key="7">
    <source>
        <dbReference type="PROSITE" id="PS50249"/>
    </source>
</evidence>
<dbReference type="GO" id="GO:0005852">
    <property type="term" value="C:eukaryotic translation initiation factor 3 complex"/>
    <property type="evidence" value="ECO:0007669"/>
    <property type="project" value="UniProtKB-UniRule"/>
</dbReference>
<evidence type="ECO:0000256" key="4">
    <source>
        <dbReference type="HAMAP-Rule" id="MF_03007"/>
    </source>
</evidence>
<dbReference type="Pfam" id="PF01398">
    <property type="entry name" value="JAB"/>
    <property type="match status" value="1"/>
</dbReference>
<feature type="region of interest" description="Disordered" evidence="5">
    <location>
        <begin position="373"/>
        <end position="402"/>
    </location>
</feature>
<gene>
    <name evidence="8" type="ORF">NLJ89_g8556</name>
</gene>
<dbReference type="PANTHER" id="PTHR10410">
    <property type="entry name" value="EUKARYOTIC TRANSLATION INITIATION FACTOR 3 -RELATED"/>
    <property type="match status" value="1"/>
</dbReference>
<dbReference type="GO" id="GO:0003743">
    <property type="term" value="F:translation initiation factor activity"/>
    <property type="evidence" value="ECO:0007669"/>
    <property type="project" value="UniProtKB-UniRule"/>
</dbReference>
<keyword evidence="2 4" id="KW-0396">Initiation factor</keyword>
<comment type="subcellular location">
    <subcellularLocation>
        <location evidence="4">Cytoplasm</location>
    </subcellularLocation>
</comment>
<dbReference type="EMBL" id="JANKHO010001179">
    <property type="protein sequence ID" value="KAJ3503159.1"/>
    <property type="molecule type" value="Genomic_DNA"/>
</dbReference>
<dbReference type="AlphaFoldDB" id="A0A9W8MTZ4"/>
<dbReference type="InterPro" id="IPR000555">
    <property type="entry name" value="JAMM/MPN+_dom"/>
</dbReference>
<comment type="function">
    <text evidence="4">Component of the eukaryotic translation initiation factor 3 (eIF-3) complex, which is involved in protein synthesis of a specialized repertoire of mRNAs and, together with other initiation factors, stimulates binding of mRNA and methionyl-tRNAi to the 40S ribosome. The eIF-3 complex specifically targets and initiates translation of a subset of mRNAs involved in cell proliferation.</text>
</comment>
<evidence type="ECO:0000256" key="5">
    <source>
        <dbReference type="SAM" id="MobiDB-lite"/>
    </source>
</evidence>
<dbReference type="CDD" id="cd08065">
    <property type="entry name" value="MPN_eIF3h"/>
    <property type="match status" value="1"/>
</dbReference>
<dbReference type="InterPro" id="IPR037518">
    <property type="entry name" value="MPN"/>
</dbReference>
<feature type="compositionally biased region" description="Basic residues" evidence="5">
    <location>
        <begin position="373"/>
        <end position="389"/>
    </location>
</feature>
<feature type="chain" id="PRO_5040752993" description="Eukaryotic translation initiation factor 3 subunit H" evidence="6">
    <location>
        <begin position="19"/>
        <end position="470"/>
    </location>
</feature>
<feature type="region of interest" description="Disordered" evidence="5">
    <location>
        <begin position="446"/>
        <end position="470"/>
    </location>
</feature>
<keyword evidence="6" id="KW-0732">Signal</keyword>
<evidence type="ECO:0000256" key="6">
    <source>
        <dbReference type="SAM" id="SignalP"/>
    </source>
</evidence>
<accession>A0A9W8MTZ4</accession>
<keyword evidence="3 4" id="KW-0648">Protein biosynthesis</keyword>
<feature type="signal peptide" evidence="6">
    <location>
        <begin position="1"/>
        <end position="18"/>
    </location>
</feature>
<dbReference type="SMART" id="SM00232">
    <property type="entry name" value="JAB_MPN"/>
    <property type="match status" value="1"/>
</dbReference>
<dbReference type="Proteomes" id="UP001148786">
    <property type="component" value="Unassembled WGS sequence"/>
</dbReference>
<name>A0A9W8MTZ4_9AGAR</name>
<protein>
    <recommendedName>
        <fullName evidence="4">Eukaryotic translation initiation factor 3 subunit H</fullName>
        <shortName evidence="4">eIF3h</shortName>
    </recommendedName>
</protein>
<dbReference type="OrthoDB" id="10265695at2759"/>
<dbReference type="GO" id="GO:0016282">
    <property type="term" value="C:eukaryotic 43S preinitiation complex"/>
    <property type="evidence" value="ECO:0007669"/>
    <property type="project" value="UniProtKB-UniRule"/>
</dbReference>
<evidence type="ECO:0000313" key="9">
    <source>
        <dbReference type="Proteomes" id="UP001148786"/>
    </source>
</evidence>
<comment type="subunit">
    <text evidence="4">Component of the eukaryotic translation initiation factor 3 (eIF-3) complex.</text>
</comment>
<dbReference type="HAMAP" id="MF_03007">
    <property type="entry name" value="eIF3h"/>
    <property type="match status" value="1"/>
</dbReference>
<dbReference type="InterPro" id="IPR027524">
    <property type="entry name" value="eIF3h"/>
</dbReference>
<sequence length="470" mass="50611">MAATSMAAALAASLPAPAAVTVAPTPTYEAIPASMAKAVDIEAEIPLTCVQLDGMVVTKIIKHAREAPSTTAHGLLLGLDLDGILEVSNSFPLPHHANDDDDKSAKSSARHQASMLRSLKEVQADDSVVGFYQATTLGAFFSQSLIDTQAIHQDKLRHGGIVIVHDIAQTARGNASFRAYRLTAAFLDAYKKANFSTSSLINHRLTFSSILEEVPLKIRTNPLLSAFLGTLAEPSRAPLSSATLGKASSELGPSFSVVDLGTGGITRNLEQIVEAVDNYRTEEGNLSYLSRQIARERAKAENYLAKRKEENQTRVAQGLAPLPEEDVSRLFKIPAEPSRLESLLLLGKIDALGKSLGGTASTGLVKIHVFRKGPRPRPLRRRLRQRTRHPPTSSGPPPKFNNLMTEVKNKIKEVPVHLSSILLDYTDVPGITLGLSLDKATAVIKKSKTKHPNCLDTSDLPETGEKASHG</sequence>
<dbReference type="PROSITE" id="PS50249">
    <property type="entry name" value="MPN"/>
    <property type="match status" value="1"/>
</dbReference>
<comment type="similarity">
    <text evidence="4">Belongs to the eIF-3 subunit H family.</text>
</comment>